<dbReference type="SMART" id="SM00066">
    <property type="entry name" value="GAL4"/>
    <property type="match status" value="1"/>
</dbReference>
<sequence>MMKRKLERKAAPTPPPKSTRRQDPVSCESCRKKKLKCDRRLPCRSCTVRNLACSYGTYGPVGSPNVRENIETGNSPVSPSSMSQTLSKQAENQPRNDPLTTADWLETIVMGHRVPSAIPTTLRDGLTQNRGNPSQPGQTIVSGNLLTLIRGGVLPSLENPARIRLFSLLPSESEALSSLSYYLNHLDYQYHLIVAHRTERNILNIYENIANDQPVNLGHVALLFSIIACGLFYQLLPTESTDVAERSSGEAAFLAGSALIQANYVAYPTLEGLQATMIISHHLSFLTFNPVVSSFFIHGSLINQAQSLGLHVLDGASQVEDRKANGYDRAEVELKRRLWWDLASYDWLIGFLSGPQQWTYRIKPSHMNVWRPLNIEDEDIETSDTGQPMSNPTCMSYFHLRLRLAEVCRRIVDEIGPEHLRGADVQYEKILDLDRKLHDAHAELPSFFRYDQHSRREFSELYRKRPMLAWQRAFIQQGYHSRLCRLHRQYFVRGARDPRYSYSHVVSLQSARKVLEVKRIMDEEEPLFVPNSSFFWAVMHHVFMAAVTLLIDVCFNWDDILAEKRKEEVLEACKMLTRAQQTSSVAREGINAMMRILRKHWKQEPQFARSGEPTSPQAAFFSSDYPLPPGTQGDKDPFAAHQDVPVSTNAFDAGNPATHVPLEDLWSEMLNSSVYPGLNTPEWMDLLTELNDTTGLCD</sequence>
<dbReference type="Gene3D" id="4.10.240.10">
    <property type="entry name" value="Zn(2)-C6 fungal-type DNA-binding domain"/>
    <property type="match status" value="1"/>
</dbReference>
<organism evidence="8 9">
    <name type="scientific">Penicillium steckii</name>
    <dbReference type="NCBI Taxonomy" id="303698"/>
    <lineage>
        <taxon>Eukaryota</taxon>
        <taxon>Fungi</taxon>
        <taxon>Dikarya</taxon>
        <taxon>Ascomycota</taxon>
        <taxon>Pezizomycotina</taxon>
        <taxon>Eurotiomycetes</taxon>
        <taxon>Eurotiomycetidae</taxon>
        <taxon>Eurotiales</taxon>
        <taxon>Aspergillaceae</taxon>
        <taxon>Penicillium</taxon>
    </lineage>
</organism>
<keyword evidence="2" id="KW-0805">Transcription regulation</keyword>
<name>A0A1V6T6K0_9EURO</name>
<dbReference type="GO" id="GO:0000981">
    <property type="term" value="F:DNA-binding transcription factor activity, RNA polymerase II-specific"/>
    <property type="evidence" value="ECO:0007669"/>
    <property type="project" value="InterPro"/>
</dbReference>
<evidence type="ECO:0000313" key="8">
    <source>
        <dbReference type="EMBL" id="OQE21731.1"/>
    </source>
</evidence>
<evidence type="ECO:0000256" key="2">
    <source>
        <dbReference type="ARBA" id="ARBA00023015"/>
    </source>
</evidence>
<feature type="domain" description="Zn(2)-C6 fungal-type" evidence="7">
    <location>
        <begin position="26"/>
        <end position="55"/>
    </location>
</feature>
<dbReference type="PROSITE" id="PS00463">
    <property type="entry name" value="ZN2_CY6_FUNGAL_1"/>
    <property type="match status" value="1"/>
</dbReference>
<dbReference type="GO" id="GO:0003677">
    <property type="term" value="F:DNA binding"/>
    <property type="evidence" value="ECO:0007669"/>
    <property type="project" value="UniProtKB-KW"/>
</dbReference>
<proteinExistence type="predicted"/>
<evidence type="ECO:0000256" key="4">
    <source>
        <dbReference type="ARBA" id="ARBA00023163"/>
    </source>
</evidence>
<evidence type="ECO:0000256" key="6">
    <source>
        <dbReference type="SAM" id="MobiDB-lite"/>
    </source>
</evidence>
<evidence type="ECO:0000256" key="3">
    <source>
        <dbReference type="ARBA" id="ARBA00023125"/>
    </source>
</evidence>
<gene>
    <name evidence="8" type="ORF">PENSTE_c011G07119</name>
</gene>
<dbReference type="PANTHER" id="PTHR31001:SF90">
    <property type="entry name" value="CENTROMERE DNA-BINDING PROTEIN COMPLEX CBF3 SUBUNIT B"/>
    <property type="match status" value="1"/>
</dbReference>
<dbReference type="CDD" id="cd00067">
    <property type="entry name" value="GAL4"/>
    <property type="match status" value="1"/>
</dbReference>
<dbReference type="CDD" id="cd12148">
    <property type="entry name" value="fungal_TF_MHR"/>
    <property type="match status" value="1"/>
</dbReference>
<keyword evidence="5" id="KW-0539">Nucleus</keyword>
<evidence type="ECO:0000313" key="9">
    <source>
        <dbReference type="Proteomes" id="UP000191285"/>
    </source>
</evidence>
<evidence type="ECO:0000256" key="5">
    <source>
        <dbReference type="ARBA" id="ARBA00023242"/>
    </source>
</evidence>
<dbReference type="SUPFAM" id="SSF57701">
    <property type="entry name" value="Zn2/Cys6 DNA-binding domain"/>
    <property type="match status" value="1"/>
</dbReference>
<keyword evidence="4" id="KW-0804">Transcription</keyword>
<accession>A0A1V6T6K0</accession>
<reference evidence="9" key="1">
    <citation type="journal article" date="2017" name="Nat. Microbiol.">
        <title>Global analysis of biosynthetic gene clusters reveals vast potential of secondary metabolite production in Penicillium species.</title>
        <authorList>
            <person name="Nielsen J.C."/>
            <person name="Grijseels S."/>
            <person name="Prigent S."/>
            <person name="Ji B."/>
            <person name="Dainat J."/>
            <person name="Nielsen K.F."/>
            <person name="Frisvad J.C."/>
            <person name="Workman M."/>
            <person name="Nielsen J."/>
        </authorList>
    </citation>
    <scope>NUCLEOTIDE SEQUENCE [LARGE SCALE GENOMIC DNA]</scope>
    <source>
        <strain evidence="9">IBT 24891</strain>
    </source>
</reference>
<comment type="caution">
    <text evidence="8">The sequence shown here is derived from an EMBL/GenBank/DDBJ whole genome shotgun (WGS) entry which is preliminary data.</text>
</comment>
<dbReference type="EMBL" id="MLKD01000011">
    <property type="protein sequence ID" value="OQE21731.1"/>
    <property type="molecule type" value="Genomic_DNA"/>
</dbReference>
<feature type="region of interest" description="Disordered" evidence="6">
    <location>
        <begin position="62"/>
        <end position="98"/>
    </location>
</feature>
<evidence type="ECO:0000256" key="1">
    <source>
        <dbReference type="ARBA" id="ARBA00004123"/>
    </source>
</evidence>
<dbReference type="GO" id="GO:0008270">
    <property type="term" value="F:zinc ion binding"/>
    <property type="evidence" value="ECO:0007669"/>
    <property type="project" value="InterPro"/>
</dbReference>
<dbReference type="Proteomes" id="UP000191285">
    <property type="component" value="Unassembled WGS sequence"/>
</dbReference>
<dbReference type="PANTHER" id="PTHR31001">
    <property type="entry name" value="UNCHARACTERIZED TRANSCRIPTIONAL REGULATORY PROTEIN"/>
    <property type="match status" value="1"/>
</dbReference>
<dbReference type="InterPro" id="IPR001138">
    <property type="entry name" value="Zn2Cys6_DnaBD"/>
</dbReference>
<feature type="compositionally biased region" description="Polar residues" evidence="6">
    <location>
        <begin position="71"/>
        <end position="98"/>
    </location>
</feature>
<dbReference type="Pfam" id="PF00172">
    <property type="entry name" value="Zn_clus"/>
    <property type="match status" value="1"/>
</dbReference>
<feature type="region of interest" description="Disordered" evidence="6">
    <location>
        <begin position="1"/>
        <end position="27"/>
    </location>
</feature>
<dbReference type="InterPro" id="IPR050613">
    <property type="entry name" value="Sec_Metabolite_Reg"/>
</dbReference>
<dbReference type="InterPro" id="IPR036864">
    <property type="entry name" value="Zn2-C6_fun-type_DNA-bd_sf"/>
</dbReference>
<keyword evidence="9" id="KW-1185">Reference proteome</keyword>
<dbReference type="OrthoDB" id="3014581at2759"/>
<dbReference type="AlphaFoldDB" id="A0A1V6T6K0"/>
<dbReference type="STRING" id="303698.A0A1V6T6K0"/>
<comment type="subcellular location">
    <subcellularLocation>
        <location evidence="1">Nucleus</location>
    </subcellularLocation>
</comment>
<evidence type="ECO:0000259" key="7">
    <source>
        <dbReference type="PROSITE" id="PS50048"/>
    </source>
</evidence>
<keyword evidence="3" id="KW-0238">DNA-binding</keyword>
<dbReference type="GO" id="GO:0005634">
    <property type="term" value="C:nucleus"/>
    <property type="evidence" value="ECO:0007669"/>
    <property type="project" value="UniProtKB-SubCell"/>
</dbReference>
<dbReference type="PROSITE" id="PS50048">
    <property type="entry name" value="ZN2_CY6_FUNGAL_2"/>
    <property type="match status" value="1"/>
</dbReference>
<protein>
    <recommendedName>
        <fullName evidence="7">Zn(2)-C6 fungal-type domain-containing protein</fullName>
    </recommendedName>
</protein>